<gene>
    <name evidence="5" type="ORF">OUZ56_009973</name>
</gene>
<dbReference type="InterPro" id="IPR038765">
    <property type="entry name" value="Papain-like_cys_pep_sf"/>
</dbReference>
<keyword evidence="6" id="KW-1185">Reference proteome</keyword>
<evidence type="ECO:0000259" key="4">
    <source>
        <dbReference type="PROSITE" id="PS50600"/>
    </source>
</evidence>
<proteinExistence type="inferred from homology"/>
<evidence type="ECO:0000313" key="6">
    <source>
        <dbReference type="Proteomes" id="UP001234178"/>
    </source>
</evidence>
<evidence type="ECO:0000256" key="1">
    <source>
        <dbReference type="ARBA" id="ARBA00005234"/>
    </source>
</evidence>
<evidence type="ECO:0000313" key="5">
    <source>
        <dbReference type="EMBL" id="KAK4024551.1"/>
    </source>
</evidence>
<dbReference type="PANTHER" id="PTHR48257">
    <property type="match status" value="1"/>
</dbReference>
<keyword evidence="3" id="KW-0378">Hydrolase</keyword>
<dbReference type="InterPro" id="IPR003653">
    <property type="entry name" value="Peptidase_C48_C"/>
</dbReference>
<comment type="similarity">
    <text evidence="1">Belongs to the peptidase C48 family.</text>
</comment>
<accession>A0ABR0AHH7</accession>
<dbReference type="SUPFAM" id="SSF54001">
    <property type="entry name" value="Cysteine proteinases"/>
    <property type="match status" value="1"/>
</dbReference>
<evidence type="ECO:0000256" key="2">
    <source>
        <dbReference type="ARBA" id="ARBA00022670"/>
    </source>
</evidence>
<organism evidence="5 6">
    <name type="scientific">Daphnia magna</name>
    <dbReference type="NCBI Taxonomy" id="35525"/>
    <lineage>
        <taxon>Eukaryota</taxon>
        <taxon>Metazoa</taxon>
        <taxon>Ecdysozoa</taxon>
        <taxon>Arthropoda</taxon>
        <taxon>Crustacea</taxon>
        <taxon>Branchiopoda</taxon>
        <taxon>Diplostraca</taxon>
        <taxon>Cladocera</taxon>
        <taxon>Anomopoda</taxon>
        <taxon>Daphniidae</taxon>
        <taxon>Daphnia</taxon>
    </lineage>
</organism>
<reference evidence="5 6" key="1">
    <citation type="journal article" date="2023" name="Nucleic Acids Res.">
        <title>The hologenome of Daphnia magna reveals possible DNA methylation and microbiome-mediated evolution of the host genome.</title>
        <authorList>
            <person name="Chaturvedi A."/>
            <person name="Li X."/>
            <person name="Dhandapani V."/>
            <person name="Marshall H."/>
            <person name="Kissane S."/>
            <person name="Cuenca-Cambronero M."/>
            <person name="Asole G."/>
            <person name="Calvet F."/>
            <person name="Ruiz-Romero M."/>
            <person name="Marangio P."/>
            <person name="Guigo R."/>
            <person name="Rago D."/>
            <person name="Mirbahai L."/>
            <person name="Eastwood N."/>
            <person name="Colbourne J.K."/>
            <person name="Zhou J."/>
            <person name="Mallon E."/>
            <person name="Orsini L."/>
        </authorList>
    </citation>
    <scope>NUCLEOTIDE SEQUENCE [LARGE SCALE GENOMIC DNA]</scope>
    <source>
        <strain evidence="5">LRV0_1</strain>
    </source>
</reference>
<evidence type="ECO:0000256" key="3">
    <source>
        <dbReference type="ARBA" id="ARBA00022801"/>
    </source>
</evidence>
<comment type="caution">
    <text evidence="5">The sequence shown here is derived from an EMBL/GenBank/DDBJ whole genome shotgun (WGS) entry which is preliminary data.</text>
</comment>
<sequence length="469" mass="52498">MTKYLVKSGHQAVTVVDRETLPATEDFNYESDEPINELNHSNKGNNQATGIETLEGTNWLDDVVVDDYLKLIAESSNMESLSPKVINLSCFFVLSLLRAQQTGNLSQVMKINVLETDLILIPLNINNVHWTLATLSCNEKLLKFYDSLGGEGGDFLKLILQHFASLTNTSFNEWTIEVMKNIPRQENSYDCGVFVGQYSLCLSKEAPLNFHQDNMKIIREIMIEELTTRKLRGRTFVAPSPIPDAGLDGATYNHHADMPIDKCCGAHPASDMDMSYVAASPIPAVYNPPMSFVAPLVVPSRIPAAPEHDPPIFRLDSMAAPLQNPAVAANSRGKSQYRIETSTAEYHASSVPPKKRKIVYENEHVKKNFRTTFRIINTAESHVHSLREQVKVENLMKKKYTWEPEVIACSMILYARSPGTYKYIRRSKLLLFPSVSTLRSYIGKSTGDVGFTPIAEKRLTSLAAILVKQ</sequence>
<feature type="domain" description="Ubiquitin-like protease family profile" evidence="4">
    <location>
        <begin position="11"/>
        <end position="202"/>
    </location>
</feature>
<dbReference type="Gene3D" id="3.40.395.10">
    <property type="entry name" value="Adenoviral Proteinase, Chain A"/>
    <property type="match status" value="1"/>
</dbReference>
<protein>
    <recommendedName>
        <fullName evidence="4">Ubiquitin-like protease family profile domain-containing protein</fullName>
    </recommendedName>
</protein>
<dbReference type="Pfam" id="PF02902">
    <property type="entry name" value="Peptidase_C48"/>
    <property type="match status" value="1"/>
</dbReference>
<dbReference type="PROSITE" id="PS50600">
    <property type="entry name" value="ULP_PROTEASE"/>
    <property type="match status" value="1"/>
</dbReference>
<keyword evidence="2" id="KW-0645">Protease</keyword>
<dbReference type="Proteomes" id="UP001234178">
    <property type="component" value="Unassembled WGS sequence"/>
</dbReference>
<dbReference type="EMBL" id="JAOYFB010000037">
    <property type="protein sequence ID" value="KAK4024551.1"/>
    <property type="molecule type" value="Genomic_DNA"/>
</dbReference>
<name>A0ABR0AHH7_9CRUS</name>
<dbReference type="PANTHER" id="PTHR48257:SF1">
    <property type="match status" value="1"/>
</dbReference>